<organism evidence="3 4">
    <name type="scientific">Azospirillum lipoferum (strain 4B)</name>
    <dbReference type="NCBI Taxonomy" id="862719"/>
    <lineage>
        <taxon>Bacteria</taxon>
        <taxon>Pseudomonadati</taxon>
        <taxon>Pseudomonadota</taxon>
        <taxon>Alphaproteobacteria</taxon>
        <taxon>Rhodospirillales</taxon>
        <taxon>Azospirillaceae</taxon>
        <taxon>Azospirillum</taxon>
    </lineage>
</organism>
<keyword evidence="1" id="KW-0472">Membrane</keyword>
<evidence type="ECO:0000259" key="2">
    <source>
        <dbReference type="Pfam" id="PF21741"/>
    </source>
</evidence>
<dbReference type="KEGG" id="ali:AZOLI_p50163"/>
<keyword evidence="1" id="KW-0812">Transmembrane</keyword>
<dbReference type="Pfam" id="PF21741">
    <property type="entry name" value="DUF6867"/>
    <property type="match status" value="1"/>
</dbReference>
<geneLocation type="plasmid" evidence="3 4">
    <name>AZO_p5</name>
</geneLocation>
<protein>
    <recommendedName>
        <fullName evidence="2">DUF6867 domain-containing protein</fullName>
    </recommendedName>
</protein>
<feature type="transmembrane region" description="Helical" evidence="1">
    <location>
        <begin position="41"/>
        <end position="60"/>
    </location>
</feature>
<dbReference type="InterPro" id="IPR049201">
    <property type="entry name" value="DUF6867"/>
</dbReference>
<dbReference type="OrthoDB" id="9806174at2"/>
<gene>
    <name evidence="3" type="ordered locus">AZOLI_p50163</name>
</gene>
<keyword evidence="3" id="KW-0614">Plasmid</keyword>
<keyword evidence="1" id="KW-1133">Transmembrane helix</keyword>
<dbReference type="HOGENOM" id="CLU_147829_0_0_5"/>
<accession>G7ZI57</accession>
<evidence type="ECO:0000256" key="1">
    <source>
        <dbReference type="SAM" id="Phobius"/>
    </source>
</evidence>
<keyword evidence="4" id="KW-1185">Reference proteome</keyword>
<dbReference type="EMBL" id="FQ311873">
    <property type="protein sequence ID" value="CBS91163.1"/>
    <property type="molecule type" value="Genomic_DNA"/>
</dbReference>
<feature type="transmembrane region" description="Helical" evidence="1">
    <location>
        <begin position="66"/>
        <end position="84"/>
    </location>
</feature>
<evidence type="ECO:0000313" key="3">
    <source>
        <dbReference type="EMBL" id="CBS91163.1"/>
    </source>
</evidence>
<proteinExistence type="predicted"/>
<name>G7ZI57_AZOL4</name>
<feature type="domain" description="DUF6867" evidence="2">
    <location>
        <begin position="8"/>
        <end position="112"/>
    </location>
</feature>
<dbReference type="Proteomes" id="UP000005667">
    <property type="component" value="Plasmid AZO_p5"/>
</dbReference>
<dbReference type="RefSeq" id="WP_014249987.1">
    <property type="nucleotide sequence ID" value="NC_016624.1"/>
</dbReference>
<feature type="transmembrane region" description="Helical" evidence="1">
    <location>
        <begin position="12"/>
        <end position="32"/>
    </location>
</feature>
<dbReference type="AlphaFoldDB" id="G7ZI57"/>
<sequence>METILGSSVPVFVFLTVLVFGGCGVLTGQTLAEGWKPVSNVLAYSLLLGLGDRFLAWGLFGEQLLSLWGFVVHTVVIGLITLTAHRIAIARRMVNQYPWLYETAGPFGWRERTGMAEEKAEEK</sequence>
<reference evidence="4" key="1">
    <citation type="journal article" date="2011" name="PLoS Genet.">
        <title>Azospirillum genomes reveal transition of bacteria from aquatic to terrestrial environments.</title>
        <authorList>
            <person name="Wisniewski-Dye F."/>
            <person name="Borziak K."/>
            <person name="Khalsa-Moyers G."/>
            <person name="Alexandre G."/>
            <person name="Sukharnikov L.O."/>
            <person name="Wuichet K."/>
            <person name="Hurst G.B."/>
            <person name="McDonald W.H."/>
            <person name="Robertson J.S."/>
            <person name="Barbe V."/>
            <person name="Calteau A."/>
            <person name="Rouy Z."/>
            <person name="Mangenot S."/>
            <person name="Prigent-Combaret C."/>
            <person name="Normand P."/>
            <person name="Boyer M."/>
            <person name="Siguier P."/>
            <person name="Dessaux Y."/>
            <person name="Elmerich C."/>
            <person name="Condemine G."/>
            <person name="Krishnen G."/>
            <person name="Kennedy I."/>
            <person name="Paterson A.H."/>
            <person name="Gonzalez V."/>
            <person name="Mavingui P."/>
            <person name="Zhulin I.B."/>
        </authorList>
    </citation>
    <scope>NUCLEOTIDE SEQUENCE [LARGE SCALE GENOMIC DNA]</scope>
    <source>
        <strain evidence="4">4B</strain>
    </source>
</reference>
<evidence type="ECO:0000313" key="4">
    <source>
        <dbReference type="Proteomes" id="UP000005667"/>
    </source>
</evidence>